<reference evidence="1 2" key="2">
    <citation type="journal article" date="2022" name="Mol. Ecol. Resour.">
        <title>The genomes of chicory, endive, great burdock and yacon provide insights into Asteraceae paleo-polyploidization history and plant inulin production.</title>
        <authorList>
            <person name="Fan W."/>
            <person name="Wang S."/>
            <person name="Wang H."/>
            <person name="Wang A."/>
            <person name="Jiang F."/>
            <person name="Liu H."/>
            <person name="Zhao H."/>
            <person name="Xu D."/>
            <person name="Zhang Y."/>
        </authorList>
    </citation>
    <scope>NUCLEOTIDE SEQUENCE [LARGE SCALE GENOMIC DNA]</scope>
    <source>
        <strain evidence="2">cv. Yunnan</strain>
        <tissue evidence="1">Leaves</tissue>
    </source>
</reference>
<keyword evidence="2" id="KW-1185">Reference proteome</keyword>
<dbReference type="EMBL" id="CM042021">
    <property type="protein sequence ID" value="KAI3820000.1"/>
    <property type="molecule type" value="Genomic_DNA"/>
</dbReference>
<name>A0ACB9JJS7_9ASTR</name>
<organism evidence="1 2">
    <name type="scientific">Smallanthus sonchifolius</name>
    <dbReference type="NCBI Taxonomy" id="185202"/>
    <lineage>
        <taxon>Eukaryota</taxon>
        <taxon>Viridiplantae</taxon>
        <taxon>Streptophyta</taxon>
        <taxon>Embryophyta</taxon>
        <taxon>Tracheophyta</taxon>
        <taxon>Spermatophyta</taxon>
        <taxon>Magnoliopsida</taxon>
        <taxon>eudicotyledons</taxon>
        <taxon>Gunneridae</taxon>
        <taxon>Pentapetalae</taxon>
        <taxon>asterids</taxon>
        <taxon>campanulids</taxon>
        <taxon>Asterales</taxon>
        <taxon>Asteraceae</taxon>
        <taxon>Asteroideae</taxon>
        <taxon>Heliantheae alliance</taxon>
        <taxon>Millerieae</taxon>
        <taxon>Smallanthus</taxon>
    </lineage>
</organism>
<evidence type="ECO:0000313" key="1">
    <source>
        <dbReference type="EMBL" id="KAI3820000.1"/>
    </source>
</evidence>
<proteinExistence type="predicted"/>
<comment type="caution">
    <text evidence="1">The sequence shown here is derived from an EMBL/GenBank/DDBJ whole genome shotgun (WGS) entry which is preliminary data.</text>
</comment>
<gene>
    <name evidence="1" type="ORF">L1987_13856</name>
</gene>
<accession>A0ACB9JJS7</accession>
<reference evidence="2" key="1">
    <citation type="journal article" date="2022" name="Mol. Ecol. Resour.">
        <title>The genomes of chicory, endive, great burdock and yacon provide insights into Asteraceae palaeo-polyploidization history and plant inulin production.</title>
        <authorList>
            <person name="Fan W."/>
            <person name="Wang S."/>
            <person name="Wang H."/>
            <person name="Wang A."/>
            <person name="Jiang F."/>
            <person name="Liu H."/>
            <person name="Zhao H."/>
            <person name="Xu D."/>
            <person name="Zhang Y."/>
        </authorList>
    </citation>
    <scope>NUCLEOTIDE SEQUENCE [LARGE SCALE GENOMIC DNA]</scope>
    <source>
        <strain evidence="2">cv. Yunnan</strain>
    </source>
</reference>
<sequence>MQQPSRVRDVAANLLFIKAIPIGPRFQAEVSEWKGPPQRKYPHQTLDSSKCLGTVICEKAARLQKDLGSAFQIWKFDEMGEVVAKLWKQSEQQKFACIVKTKAISEGNNFIKLASKSHNTIVNYYFNEYFPRHTSVKTRPGCTLVDTDNEEEENTTPCSKGSRKKARLDGVGPTSKKLKGSYLTGRR</sequence>
<dbReference type="Proteomes" id="UP001056120">
    <property type="component" value="Linkage Group LG04"/>
</dbReference>
<protein>
    <submittedName>
        <fullName evidence="1">Uncharacterized protein</fullName>
    </submittedName>
</protein>
<evidence type="ECO:0000313" key="2">
    <source>
        <dbReference type="Proteomes" id="UP001056120"/>
    </source>
</evidence>